<dbReference type="EnsemblBacteria" id="CAD77911">
    <property type="protein sequence ID" value="CAD77911"/>
    <property type="gene ID" value="RB13044"/>
</dbReference>
<reference evidence="1 2" key="1">
    <citation type="journal article" date="2003" name="Proc. Natl. Acad. Sci. U.S.A.">
        <title>Complete genome sequence of the marine planctomycete Pirellula sp. strain 1.</title>
        <authorList>
            <person name="Gloeckner F.O."/>
            <person name="Kube M."/>
            <person name="Bauer M."/>
            <person name="Teeling H."/>
            <person name="Lombardot T."/>
            <person name="Ludwig W."/>
            <person name="Gade D."/>
            <person name="Beck A."/>
            <person name="Borzym K."/>
            <person name="Heitmann K."/>
            <person name="Rabus R."/>
            <person name="Schlesner H."/>
            <person name="Amann R."/>
            <person name="Reinhardt R."/>
        </authorList>
    </citation>
    <scope>NUCLEOTIDE SEQUENCE [LARGE SCALE GENOMIC DNA]</scope>
    <source>
        <strain evidence="2">DSM 10527 / NCIMB 13988 / SH1</strain>
    </source>
</reference>
<protein>
    <submittedName>
        <fullName evidence="1">Uncharacterized protein</fullName>
    </submittedName>
</protein>
<gene>
    <name evidence="1" type="ordered locus">RB13044</name>
</gene>
<dbReference type="STRING" id="243090.RB13044"/>
<sequence length="163" mass="17662">MASFRILTVYLTLAALLFGNVAGWVHVGCSSHQSGCCVSHCDLSARLHDESHGQTHASHTHDHGEHGCCHHAHTSADEHETTCQSDASCASTESESDQPSEPHDSNRCSICQSFSASRHAVFLWDTTVQLEPLTANRDVTIAENAFVPQATCHLHRVRGPPSV</sequence>
<evidence type="ECO:0000313" key="2">
    <source>
        <dbReference type="Proteomes" id="UP000001025"/>
    </source>
</evidence>
<dbReference type="InParanoid" id="Q7UHQ9"/>
<evidence type="ECO:0000313" key="1">
    <source>
        <dbReference type="EMBL" id="CAD77911.1"/>
    </source>
</evidence>
<proteinExistence type="predicted"/>
<dbReference type="EMBL" id="BX294156">
    <property type="protein sequence ID" value="CAD77911.1"/>
    <property type="molecule type" value="Genomic_DNA"/>
</dbReference>
<accession>Q7UHQ9</accession>
<dbReference type="AlphaFoldDB" id="Q7UHQ9"/>
<keyword evidence="2" id="KW-1185">Reference proteome</keyword>
<organism evidence="1 2">
    <name type="scientific">Rhodopirellula baltica (strain DSM 10527 / NCIMB 13988 / SH1)</name>
    <dbReference type="NCBI Taxonomy" id="243090"/>
    <lineage>
        <taxon>Bacteria</taxon>
        <taxon>Pseudomonadati</taxon>
        <taxon>Planctomycetota</taxon>
        <taxon>Planctomycetia</taxon>
        <taxon>Pirellulales</taxon>
        <taxon>Pirellulaceae</taxon>
        <taxon>Rhodopirellula</taxon>
    </lineage>
</organism>
<dbReference type="HOGENOM" id="CLU_1625763_0_0_0"/>
<name>Q7UHQ9_RHOBA</name>
<dbReference type="OrthoDB" id="282361at2"/>
<dbReference type="Proteomes" id="UP000001025">
    <property type="component" value="Chromosome"/>
</dbReference>
<dbReference type="KEGG" id="rba:RB13044"/>